<evidence type="ECO:0000313" key="4">
    <source>
        <dbReference type="EMBL" id="MFK4266290.1"/>
    </source>
</evidence>
<dbReference type="Proteomes" id="UP001620295">
    <property type="component" value="Unassembled WGS sequence"/>
</dbReference>
<evidence type="ECO:0000256" key="1">
    <source>
        <dbReference type="ARBA" id="ARBA00008791"/>
    </source>
</evidence>
<evidence type="ECO:0000259" key="3">
    <source>
        <dbReference type="Pfam" id="PF00582"/>
    </source>
</evidence>
<dbReference type="InterPro" id="IPR014729">
    <property type="entry name" value="Rossmann-like_a/b/a_fold"/>
</dbReference>
<dbReference type="EMBL" id="JBJDQH010000005">
    <property type="protein sequence ID" value="MFK4266290.1"/>
    <property type="molecule type" value="Genomic_DNA"/>
</dbReference>
<proteinExistence type="inferred from homology"/>
<keyword evidence="5" id="KW-1185">Reference proteome</keyword>
<dbReference type="SUPFAM" id="SSF52402">
    <property type="entry name" value="Adenine nucleotide alpha hydrolases-like"/>
    <property type="match status" value="2"/>
</dbReference>
<dbReference type="Pfam" id="PF00582">
    <property type="entry name" value="Usp"/>
    <property type="match status" value="2"/>
</dbReference>
<sequence>MTSPQGRRPVVLGVDPDPTKRMALAWAVDEAARRRLPLRLVHAQGVPTGGYRSREVRPSWEEWNQALHTAGDQVLREAVTFAESRRPEVEVSTLLAEGHPAWVLREQARDAAAVVLGSWHLSTGQELFTAAAVALPVIAHAPCPVIVVPEPEHTAQRPLAMVVGVDGSAHSAAAVDLAFEEAALHGAALRAMYVWHPPLLGALDEHAALQECRRVLSETVAGRTATHPEVELHHEVVRGHPVEVLSEASAHAVGLVVGTRGHGGFAGMLLGSVSQGVLHHARCPVFTVPHPHVRERGGGRSDTGGGGVAGTTSEADAE</sequence>
<accession>A0ABW8LNL4</accession>
<feature type="domain" description="UspA" evidence="3">
    <location>
        <begin position="161"/>
        <end position="289"/>
    </location>
</feature>
<comment type="caution">
    <text evidence="4">The sequence shown here is derived from an EMBL/GenBank/DDBJ whole genome shotgun (WGS) entry which is preliminary data.</text>
</comment>
<feature type="compositionally biased region" description="Gly residues" evidence="2">
    <location>
        <begin position="300"/>
        <end position="309"/>
    </location>
</feature>
<protein>
    <submittedName>
        <fullName evidence="4">Universal stress protein</fullName>
    </submittedName>
</protein>
<comment type="similarity">
    <text evidence="1">Belongs to the universal stress protein A family.</text>
</comment>
<reference evidence="4 5" key="1">
    <citation type="submission" date="2024-11" db="EMBL/GenBank/DDBJ databases">
        <title>The Natural Products Discovery Center: Release of the First 8490 Sequenced Strains for Exploring Actinobacteria Biosynthetic Diversity.</title>
        <authorList>
            <person name="Kalkreuter E."/>
            <person name="Kautsar S.A."/>
            <person name="Yang D."/>
            <person name="Bader C.D."/>
            <person name="Teijaro C.N."/>
            <person name="Fluegel L."/>
            <person name="Davis C.M."/>
            <person name="Simpson J.R."/>
            <person name="Lauterbach L."/>
            <person name="Steele A.D."/>
            <person name="Gui C."/>
            <person name="Meng S."/>
            <person name="Li G."/>
            <person name="Viehrig K."/>
            <person name="Ye F."/>
            <person name="Su P."/>
            <person name="Kiefer A.F."/>
            <person name="Nichols A."/>
            <person name="Cepeda A.J."/>
            <person name="Yan W."/>
            <person name="Fan B."/>
            <person name="Jiang Y."/>
            <person name="Adhikari A."/>
            <person name="Zheng C.-J."/>
            <person name="Schuster L."/>
            <person name="Cowan T.M."/>
            <person name="Smanski M.J."/>
            <person name="Chevrette M.G."/>
            <person name="De Carvalho L.P.S."/>
            <person name="Shen B."/>
        </authorList>
    </citation>
    <scope>NUCLEOTIDE SEQUENCE [LARGE SCALE GENOMIC DNA]</scope>
    <source>
        <strain evidence="4 5">NPDC020863</strain>
    </source>
</reference>
<dbReference type="PANTHER" id="PTHR46268:SF6">
    <property type="entry name" value="UNIVERSAL STRESS PROTEIN UP12"/>
    <property type="match status" value="1"/>
</dbReference>
<feature type="region of interest" description="Disordered" evidence="2">
    <location>
        <begin position="289"/>
        <end position="318"/>
    </location>
</feature>
<dbReference type="InterPro" id="IPR006015">
    <property type="entry name" value="Universal_stress_UspA"/>
</dbReference>
<dbReference type="PANTHER" id="PTHR46268">
    <property type="entry name" value="STRESS RESPONSE PROTEIN NHAX"/>
    <property type="match status" value="1"/>
</dbReference>
<gene>
    <name evidence="4" type="ORF">ACI2L5_15275</name>
</gene>
<dbReference type="InterPro" id="IPR006016">
    <property type="entry name" value="UspA"/>
</dbReference>
<dbReference type="PRINTS" id="PR01438">
    <property type="entry name" value="UNVRSLSTRESS"/>
</dbReference>
<feature type="domain" description="UspA" evidence="3">
    <location>
        <begin position="7"/>
        <end position="149"/>
    </location>
</feature>
<name>A0ABW8LNL4_9ACTN</name>
<organism evidence="4 5">
    <name type="scientific">Streptomyces milbemycinicus</name>
    <dbReference type="NCBI Taxonomy" id="476552"/>
    <lineage>
        <taxon>Bacteria</taxon>
        <taxon>Bacillati</taxon>
        <taxon>Actinomycetota</taxon>
        <taxon>Actinomycetes</taxon>
        <taxon>Kitasatosporales</taxon>
        <taxon>Streptomycetaceae</taxon>
        <taxon>Streptomyces</taxon>
    </lineage>
</organism>
<dbReference type="RefSeq" id="WP_358641674.1">
    <property type="nucleotide sequence ID" value="NZ_JBFAEV010000019.1"/>
</dbReference>
<evidence type="ECO:0000313" key="5">
    <source>
        <dbReference type="Proteomes" id="UP001620295"/>
    </source>
</evidence>
<evidence type="ECO:0000256" key="2">
    <source>
        <dbReference type="SAM" id="MobiDB-lite"/>
    </source>
</evidence>
<dbReference type="Gene3D" id="3.40.50.620">
    <property type="entry name" value="HUPs"/>
    <property type="match status" value="2"/>
</dbReference>